<dbReference type="PROSITE" id="PS50987">
    <property type="entry name" value="HTH_ARSR_2"/>
    <property type="match status" value="1"/>
</dbReference>
<dbReference type="SMART" id="SM00418">
    <property type="entry name" value="HTH_ARSR"/>
    <property type="match status" value="1"/>
</dbReference>
<feature type="domain" description="HTH arsR-type" evidence="4">
    <location>
        <begin position="28"/>
        <end position="121"/>
    </location>
</feature>
<dbReference type="Pfam" id="PF01022">
    <property type="entry name" value="HTH_5"/>
    <property type="match status" value="1"/>
</dbReference>
<dbReference type="NCBIfam" id="NF033788">
    <property type="entry name" value="HTH_metalloreg"/>
    <property type="match status" value="1"/>
</dbReference>
<evidence type="ECO:0000259" key="4">
    <source>
        <dbReference type="PROSITE" id="PS50987"/>
    </source>
</evidence>
<dbReference type="HOGENOM" id="CLU_097806_7_3_9"/>
<dbReference type="CDD" id="cd00090">
    <property type="entry name" value="HTH_ARSR"/>
    <property type="match status" value="1"/>
</dbReference>
<keyword evidence="1" id="KW-0805">Transcription regulation</keyword>
<gene>
    <name evidence="5" type="ORF">DesyoDRAFT_2263</name>
</gene>
<dbReference type="InterPro" id="IPR051011">
    <property type="entry name" value="Metal_resp_trans_reg"/>
</dbReference>
<organism evidence="5 6">
    <name type="scientific">Desulfosporosinus youngiae DSM 17734</name>
    <dbReference type="NCBI Taxonomy" id="768710"/>
    <lineage>
        <taxon>Bacteria</taxon>
        <taxon>Bacillati</taxon>
        <taxon>Bacillota</taxon>
        <taxon>Clostridia</taxon>
        <taxon>Eubacteriales</taxon>
        <taxon>Desulfitobacteriaceae</taxon>
        <taxon>Desulfosporosinus</taxon>
    </lineage>
</organism>
<dbReference type="InterPro" id="IPR036390">
    <property type="entry name" value="WH_DNA-bd_sf"/>
</dbReference>
<dbReference type="Gene3D" id="1.10.10.10">
    <property type="entry name" value="Winged helix-like DNA-binding domain superfamily/Winged helix DNA-binding domain"/>
    <property type="match status" value="1"/>
</dbReference>
<dbReference type="InterPro" id="IPR011991">
    <property type="entry name" value="ArsR-like_HTH"/>
</dbReference>
<dbReference type="STRING" id="768710.DesyoDRAFT_2263"/>
<protein>
    <submittedName>
        <fullName evidence="5">Putative transcriptional regulator</fullName>
    </submittedName>
</protein>
<keyword evidence="2" id="KW-0238">DNA-binding</keyword>
<evidence type="ECO:0000256" key="1">
    <source>
        <dbReference type="ARBA" id="ARBA00023015"/>
    </source>
</evidence>
<dbReference type="GO" id="GO:0003700">
    <property type="term" value="F:DNA-binding transcription factor activity"/>
    <property type="evidence" value="ECO:0007669"/>
    <property type="project" value="InterPro"/>
</dbReference>
<keyword evidence="3" id="KW-0804">Transcription</keyword>
<dbReference type="PANTHER" id="PTHR43132">
    <property type="entry name" value="ARSENICAL RESISTANCE OPERON REPRESSOR ARSR-RELATED"/>
    <property type="match status" value="1"/>
</dbReference>
<dbReference type="InterPro" id="IPR001845">
    <property type="entry name" value="HTH_ArsR_DNA-bd_dom"/>
</dbReference>
<evidence type="ECO:0000313" key="6">
    <source>
        <dbReference type="Proteomes" id="UP000005104"/>
    </source>
</evidence>
<evidence type="ECO:0000313" key="5">
    <source>
        <dbReference type="EMBL" id="EHQ89347.1"/>
    </source>
</evidence>
<name>H5XUB1_9FIRM</name>
<sequence length="121" mass="13911">MAEDIKFESCSCNIIHEDVIAMVKSTMPSKEKLFDMAELFKVFGDNTRIKIICALLTAEMCVCDISALLGMNQSAISHQLRILKQTRLVKFRKEGKVVYYSLDDEHVKQIFDYGLLHVNHR</sequence>
<dbReference type="PRINTS" id="PR00778">
    <property type="entry name" value="HTHARSR"/>
</dbReference>
<proteinExistence type="predicted"/>
<dbReference type="AlphaFoldDB" id="H5XUB1"/>
<evidence type="ECO:0000256" key="2">
    <source>
        <dbReference type="ARBA" id="ARBA00023125"/>
    </source>
</evidence>
<reference evidence="5 6" key="1">
    <citation type="submission" date="2011-11" db="EMBL/GenBank/DDBJ databases">
        <title>The Noncontiguous Finished genome of Desulfosporosinus youngiae DSM 17734.</title>
        <authorList>
            <consortium name="US DOE Joint Genome Institute (JGI-PGF)"/>
            <person name="Lucas S."/>
            <person name="Han J."/>
            <person name="Lapidus A."/>
            <person name="Cheng J.-F."/>
            <person name="Goodwin L."/>
            <person name="Pitluck S."/>
            <person name="Peters L."/>
            <person name="Ovchinnikova G."/>
            <person name="Lu M."/>
            <person name="Land M.L."/>
            <person name="Hauser L."/>
            <person name="Pester M."/>
            <person name="Spring S."/>
            <person name="Ollivier B."/>
            <person name="Rattei T."/>
            <person name="Klenk H.-P."/>
            <person name="Wagner M."/>
            <person name="Loy A."/>
            <person name="Woyke T.J."/>
        </authorList>
    </citation>
    <scope>NUCLEOTIDE SEQUENCE [LARGE SCALE GENOMIC DNA]</scope>
    <source>
        <strain evidence="5 6">DSM 17734</strain>
    </source>
</reference>
<evidence type="ECO:0000256" key="3">
    <source>
        <dbReference type="ARBA" id="ARBA00023163"/>
    </source>
</evidence>
<dbReference type="SUPFAM" id="SSF46785">
    <property type="entry name" value="Winged helix' DNA-binding domain"/>
    <property type="match status" value="1"/>
</dbReference>
<dbReference type="PANTHER" id="PTHR43132:SF6">
    <property type="entry name" value="HTH-TYPE TRANSCRIPTIONAL REPRESSOR CZRA"/>
    <property type="match status" value="1"/>
</dbReference>
<dbReference type="EMBL" id="CM001441">
    <property type="protein sequence ID" value="EHQ89347.1"/>
    <property type="molecule type" value="Genomic_DNA"/>
</dbReference>
<dbReference type="GO" id="GO:0003677">
    <property type="term" value="F:DNA binding"/>
    <property type="evidence" value="ECO:0007669"/>
    <property type="project" value="UniProtKB-KW"/>
</dbReference>
<accession>H5XUB1</accession>
<keyword evidence="6" id="KW-1185">Reference proteome</keyword>
<dbReference type="InterPro" id="IPR036388">
    <property type="entry name" value="WH-like_DNA-bd_sf"/>
</dbReference>
<dbReference type="Proteomes" id="UP000005104">
    <property type="component" value="Chromosome"/>
</dbReference>
<dbReference type="eggNOG" id="COG0640">
    <property type="taxonomic scope" value="Bacteria"/>
</dbReference>